<feature type="binding site" evidence="9">
    <location>
        <begin position="58"/>
        <end position="67"/>
    </location>
    <ligand>
        <name>substrate</name>
    </ligand>
</feature>
<feature type="binding site" evidence="9 11">
    <location>
        <position position="31"/>
    </location>
    <ligand>
        <name>substrate</name>
    </ligand>
</feature>
<dbReference type="EC" id="4.1.1.23" evidence="9"/>
<dbReference type="CDD" id="cd04725">
    <property type="entry name" value="OMP_decarboxylase_like"/>
    <property type="match status" value="1"/>
</dbReference>
<evidence type="ECO:0000256" key="10">
    <source>
        <dbReference type="PIRSR" id="PIRSR614732-1"/>
    </source>
</evidence>
<keyword evidence="5 9" id="KW-0665">Pyrimidine biosynthesis</keyword>
<dbReference type="HAMAP" id="MF_01200_B">
    <property type="entry name" value="OMPdecase_type1_B"/>
    <property type="match status" value="1"/>
</dbReference>
<evidence type="ECO:0000256" key="6">
    <source>
        <dbReference type="ARBA" id="ARBA00023239"/>
    </source>
</evidence>
<dbReference type="UniPathway" id="UPA00070">
    <property type="reaction ID" value="UER00120"/>
</dbReference>
<keyword evidence="15" id="KW-1185">Reference proteome</keyword>
<dbReference type="Pfam" id="PF00215">
    <property type="entry name" value="OMPdecase"/>
    <property type="match status" value="1"/>
</dbReference>
<dbReference type="STRING" id="2756.BFR44_04415"/>
<proteinExistence type="inferred from homology"/>
<sequence length="238" mass="25442">MSKPIIALDFSSKADTLAFLQPFQTEKLAVKVGMELFYAEGASLLEAIKADGHEIFLDLKLHDIPNTVQRAMANLARLGVDMVNVHAAGGQRMMAAAKEGLIQGSTAGHVPQLIAVTQLTSTSEEEMWSDQLIKVPLLESVTHYAKTTFASGLDGVVCSAHEAKAIGEATAANFLRVTPGIRPLSATVGDQRRIMTPAQARANGSTHIVVGRPITQADDAVAAYHAILSEWSVNNDNR</sequence>
<dbReference type="InterPro" id="IPR047596">
    <property type="entry name" value="OMPdecase_bac"/>
</dbReference>
<protein>
    <recommendedName>
        <fullName evidence="9">Orotidine 5'-phosphate decarboxylase</fullName>
        <ecNumber evidence="9">4.1.1.23</ecNumber>
    </recommendedName>
    <alternativeName>
        <fullName evidence="9">OMP decarboxylase</fullName>
        <shortName evidence="9">OMPDCase</shortName>
        <shortName evidence="9">OMPdecase</shortName>
    </alternativeName>
</protein>
<feature type="active site" description="For OMPdecase activity" evidence="10">
    <location>
        <position position="60"/>
    </location>
</feature>
<dbReference type="OrthoDB" id="9806203at2"/>
<feature type="binding site" evidence="9 11">
    <location>
        <position position="212"/>
    </location>
    <ligand>
        <name>substrate</name>
    </ligand>
</feature>
<evidence type="ECO:0000256" key="1">
    <source>
        <dbReference type="ARBA" id="ARBA00002356"/>
    </source>
</evidence>
<evidence type="ECO:0000256" key="3">
    <source>
        <dbReference type="ARBA" id="ARBA00011738"/>
    </source>
</evidence>
<dbReference type="NCBIfam" id="TIGR01740">
    <property type="entry name" value="pyrF"/>
    <property type="match status" value="1"/>
</dbReference>
<evidence type="ECO:0000256" key="9">
    <source>
        <dbReference type="HAMAP-Rule" id="MF_01200"/>
    </source>
</evidence>
<dbReference type="EMBL" id="CP023483">
    <property type="protein sequence ID" value="ATF26963.1"/>
    <property type="molecule type" value="Genomic_DNA"/>
</dbReference>
<evidence type="ECO:0000256" key="11">
    <source>
        <dbReference type="PIRSR" id="PIRSR614732-2"/>
    </source>
</evidence>
<dbReference type="Proteomes" id="UP000243591">
    <property type="component" value="Chromosome"/>
</dbReference>
<feature type="binding site" evidence="9 11">
    <location>
        <position position="211"/>
    </location>
    <ligand>
        <name>substrate</name>
    </ligand>
</feature>
<dbReference type="InterPro" id="IPR014732">
    <property type="entry name" value="OMPdecase"/>
</dbReference>
<dbReference type="NCBIfam" id="NF001273">
    <property type="entry name" value="PRK00230.1"/>
    <property type="match status" value="1"/>
</dbReference>
<reference evidence="14 15" key="1">
    <citation type="submission" date="2017-09" db="EMBL/GenBank/DDBJ databases">
        <title>Complete Genome Sequences of Two Strains of the Meat Spoilage Bacterium Brochothrix thermosphacta Isolated from Ground Chicken.</title>
        <authorList>
            <person name="Paoli G.C."/>
            <person name="Wijey C."/>
            <person name="Chen C.-Y."/>
            <person name="Nguyen L."/>
            <person name="Yan X."/>
            <person name="Irwin P.L."/>
        </authorList>
    </citation>
    <scope>NUCLEOTIDE SEQUENCE [LARGE SCALE GENOMIC DNA]</scope>
    <source>
        <strain evidence="14 15">BI</strain>
    </source>
</reference>
<dbReference type="GO" id="GO:0006207">
    <property type="term" value="P:'de novo' pyrimidine nucleobase biosynthetic process"/>
    <property type="evidence" value="ECO:0007669"/>
    <property type="project" value="InterPro"/>
</dbReference>
<dbReference type="InterPro" id="IPR018089">
    <property type="entry name" value="OMPdecase_AS"/>
</dbReference>
<dbReference type="AlphaFoldDB" id="A0A1D2LDZ6"/>
<dbReference type="PANTHER" id="PTHR32119">
    <property type="entry name" value="OROTIDINE 5'-PHOSPHATE DECARBOXYLASE"/>
    <property type="match status" value="1"/>
</dbReference>
<dbReference type="RefSeq" id="WP_069125640.1">
    <property type="nucleotide sequence ID" value="NZ_CP023483.1"/>
</dbReference>
<feature type="binding site" evidence="9 11">
    <location>
        <position position="191"/>
    </location>
    <ligand>
        <name>substrate</name>
    </ligand>
</feature>
<feature type="active site" description="For OMPdecase activity" evidence="10">
    <location>
        <position position="63"/>
    </location>
</feature>
<comment type="subunit">
    <text evidence="3 9">Homodimer.</text>
</comment>
<evidence type="ECO:0000259" key="13">
    <source>
        <dbReference type="SMART" id="SM00934"/>
    </source>
</evidence>
<keyword evidence="4 9" id="KW-0210">Decarboxylase</keyword>
<evidence type="ECO:0000256" key="8">
    <source>
        <dbReference type="ARBA" id="ARBA00061012"/>
    </source>
</evidence>
<dbReference type="SUPFAM" id="SSF51366">
    <property type="entry name" value="Ribulose-phoshate binding barrel"/>
    <property type="match status" value="1"/>
</dbReference>
<accession>A0A1D2LDZ6</accession>
<dbReference type="Gene3D" id="3.20.20.70">
    <property type="entry name" value="Aldolase class I"/>
    <property type="match status" value="1"/>
</dbReference>
<dbReference type="KEGG" id="bths:CNY62_11670"/>
<comment type="similarity">
    <text evidence="8 9">Belongs to the OMP decarboxylase family. Type 1 subfamily.</text>
</comment>
<comment type="catalytic activity">
    <reaction evidence="7 9 12">
        <text>orotidine 5'-phosphate + H(+) = UMP + CO2</text>
        <dbReference type="Rhea" id="RHEA:11596"/>
        <dbReference type="ChEBI" id="CHEBI:15378"/>
        <dbReference type="ChEBI" id="CHEBI:16526"/>
        <dbReference type="ChEBI" id="CHEBI:57538"/>
        <dbReference type="ChEBI" id="CHEBI:57865"/>
        <dbReference type="EC" id="4.1.1.23"/>
    </reaction>
</comment>
<evidence type="ECO:0000256" key="7">
    <source>
        <dbReference type="ARBA" id="ARBA00049157"/>
    </source>
</evidence>
<comment type="function">
    <text evidence="1 9">Catalyzes the decarboxylation of orotidine 5'-monophosphate (OMP) to uridine 5'-monophosphate (UMP).</text>
</comment>
<organism evidence="14 15">
    <name type="scientific">Brochothrix thermosphacta</name>
    <name type="common">Microbacterium thermosphactum</name>
    <dbReference type="NCBI Taxonomy" id="2756"/>
    <lineage>
        <taxon>Bacteria</taxon>
        <taxon>Bacillati</taxon>
        <taxon>Bacillota</taxon>
        <taxon>Bacilli</taxon>
        <taxon>Bacillales</taxon>
        <taxon>Listeriaceae</taxon>
        <taxon>Brochothrix</taxon>
    </lineage>
</organism>
<dbReference type="GO" id="GO:0004590">
    <property type="term" value="F:orotidine-5'-phosphate decarboxylase activity"/>
    <property type="evidence" value="ECO:0007669"/>
    <property type="project" value="UniProtKB-UniRule"/>
</dbReference>
<gene>
    <name evidence="9" type="primary">pyrF</name>
    <name evidence="14" type="ORF">CNY62_11670</name>
</gene>
<dbReference type="SMART" id="SM00934">
    <property type="entry name" value="OMPdecase"/>
    <property type="match status" value="1"/>
</dbReference>
<dbReference type="PANTHER" id="PTHR32119:SF2">
    <property type="entry name" value="OROTIDINE 5'-PHOSPHATE DECARBOXYLASE"/>
    <property type="match status" value="1"/>
</dbReference>
<evidence type="ECO:0000256" key="5">
    <source>
        <dbReference type="ARBA" id="ARBA00022975"/>
    </source>
</evidence>
<feature type="domain" description="Orotidine 5'-phosphate decarboxylase" evidence="13">
    <location>
        <begin position="3"/>
        <end position="227"/>
    </location>
</feature>
<feature type="binding site" evidence="9 11">
    <location>
        <position position="182"/>
    </location>
    <ligand>
        <name>substrate</name>
    </ligand>
</feature>
<dbReference type="InterPro" id="IPR011060">
    <property type="entry name" value="RibuloseP-bd_barrel"/>
</dbReference>
<evidence type="ECO:0000256" key="2">
    <source>
        <dbReference type="ARBA" id="ARBA00004861"/>
    </source>
</evidence>
<feature type="binding site" evidence="9 11">
    <location>
        <position position="9"/>
    </location>
    <ligand>
        <name>substrate</name>
    </ligand>
</feature>
<dbReference type="InterPro" id="IPR013785">
    <property type="entry name" value="Aldolase_TIM"/>
</dbReference>
<dbReference type="PROSITE" id="PS00156">
    <property type="entry name" value="OMPDECASE"/>
    <property type="match status" value="1"/>
</dbReference>
<feature type="active site" description="For OMPdecase activity" evidence="10">
    <location>
        <position position="58"/>
    </location>
</feature>
<feature type="binding site" evidence="9 11">
    <location>
        <position position="120"/>
    </location>
    <ligand>
        <name>substrate</name>
    </ligand>
</feature>
<evidence type="ECO:0000313" key="14">
    <source>
        <dbReference type="EMBL" id="ATF26963.1"/>
    </source>
</evidence>
<evidence type="ECO:0000256" key="4">
    <source>
        <dbReference type="ARBA" id="ARBA00022793"/>
    </source>
</evidence>
<dbReference type="GO" id="GO:0044205">
    <property type="term" value="P:'de novo' UMP biosynthetic process"/>
    <property type="evidence" value="ECO:0007669"/>
    <property type="project" value="UniProtKB-UniRule"/>
</dbReference>
<dbReference type="GO" id="GO:0005829">
    <property type="term" value="C:cytosol"/>
    <property type="evidence" value="ECO:0007669"/>
    <property type="project" value="TreeGrafter"/>
</dbReference>
<evidence type="ECO:0000256" key="12">
    <source>
        <dbReference type="RuleBase" id="RU000512"/>
    </source>
</evidence>
<dbReference type="InterPro" id="IPR001754">
    <property type="entry name" value="OMPdeCOase_dom"/>
</dbReference>
<name>A0A1D2LDZ6_BROTH</name>
<feature type="active site" description="Proton donor" evidence="9">
    <location>
        <position position="60"/>
    </location>
</feature>
<keyword evidence="6 9" id="KW-0456">Lyase</keyword>
<dbReference type="FunFam" id="3.20.20.70:FF:000015">
    <property type="entry name" value="Orotidine 5'-phosphate decarboxylase"/>
    <property type="match status" value="1"/>
</dbReference>
<evidence type="ECO:0000313" key="15">
    <source>
        <dbReference type="Proteomes" id="UP000243591"/>
    </source>
</evidence>
<comment type="pathway">
    <text evidence="2 9 12">Pyrimidine metabolism; UMP biosynthesis via de novo pathway; UMP from orotate: step 2/2.</text>
</comment>